<feature type="coiled-coil region" evidence="1">
    <location>
        <begin position="1"/>
        <end position="45"/>
    </location>
</feature>
<name>A0A0F9RVI2_9ZZZZ</name>
<proteinExistence type="predicted"/>
<dbReference type="EMBL" id="LAZR01000747">
    <property type="protein sequence ID" value="KKN58819.1"/>
    <property type="molecule type" value="Genomic_DNA"/>
</dbReference>
<evidence type="ECO:0000313" key="2">
    <source>
        <dbReference type="EMBL" id="KKN58819.1"/>
    </source>
</evidence>
<protein>
    <submittedName>
        <fullName evidence="2">Uncharacterized protein</fullName>
    </submittedName>
</protein>
<sequence>MKKTIEELRAEKEELLKLESKQAESELAEKKRKELEKEVATLKHKTSKSGKIIEKIKSISTNPKLKKGFSKFQDFADKYG</sequence>
<reference evidence="2" key="1">
    <citation type="journal article" date="2015" name="Nature">
        <title>Complex archaea that bridge the gap between prokaryotes and eukaryotes.</title>
        <authorList>
            <person name="Spang A."/>
            <person name="Saw J.H."/>
            <person name="Jorgensen S.L."/>
            <person name="Zaremba-Niedzwiedzka K."/>
            <person name="Martijn J."/>
            <person name="Lind A.E."/>
            <person name="van Eijk R."/>
            <person name="Schleper C."/>
            <person name="Guy L."/>
            <person name="Ettema T.J."/>
        </authorList>
    </citation>
    <scope>NUCLEOTIDE SEQUENCE</scope>
</reference>
<evidence type="ECO:0000256" key="1">
    <source>
        <dbReference type="SAM" id="Coils"/>
    </source>
</evidence>
<gene>
    <name evidence="2" type="ORF">LCGC14_0548250</name>
</gene>
<dbReference type="AlphaFoldDB" id="A0A0F9RVI2"/>
<organism evidence="2">
    <name type="scientific">marine sediment metagenome</name>
    <dbReference type="NCBI Taxonomy" id="412755"/>
    <lineage>
        <taxon>unclassified sequences</taxon>
        <taxon>metagenomes</taxon>
        <taxon>ecological metagenomes</taxon>
    </lineage>
</organism>
<accession>A0A0F9RVI2</accession>
<comment type="caution">
    <text evidence="2">The sequence shown here is derived from an EMBL/GenBank/DDBJ whole genome shotgun (WGS) entry which is preliminary data.</text>
</comment>
<keyword evidence="1" id="KW-0175">Coiled coil</keyword>